<evidence type="ECO:0000256" key="7">
    <source>
        <dbReference type="PROSITE-ProRule" id="PRU00473"/>
    </source>
</evidence>
<proteinExistence type="inferred from homology"/>
<dbReference type="InterPro" id="IPR050330">
    <property type="entry name" value="Bact_OuterMem_StrucFunc"/>
</dbReference>
<dbReference type="Pfam" id="PF13677">
    <property type="entry name" value="MotB_plug"/>
    <property type="match status" value="1"/>
</dbReference>
<dbReference type="Pfam" id="PF00691">
    <property type="entry name" value="OmpA"/>
    <property type="match status" value="1"/>
</dbReference>
<feature type="domain" description="OmpA-like" evidence="9">
    <location>
        <begin position="116"/>
        <end position="237"/>
    </location>
</feature>
<sequence length="240" mass="26517">MARERKKKEEKGGAGWLATYGDMVTLLLTFFVLLFAFSSLDVEKFKKMMVSFQGALGVMQGGKSLQEDPLPYGGASGYDAGEEKRQTQSTFEVEKELRSFLKDNELEEEVSIKVDQRGVTVSLSDQFLFPLGGIEVRPEGKRILTRLGALLRGRIPALAVEGHTDDRPLRGGPYRDNWGLSSIRAAVVASYMVDSGGIAPDIIQAVGYGPYRPVVPNDSDENRGLNRRVDLVILSKYPKQ</sequence>
<dbReference type="PANTHER" id="PTHR30329:SF21">
    <property type="entry name" value="LIPOPROTEIN YIAD-RELATED"/>
    <property type="match status" value="1"/>
</dbReference>
<dbReference type="GO" id="GO:0005886">
    <property type="term" value="C:plasma membrane"/>
    <property type="evidence" value="ECO:0007669"/>
    <property type="project" value="UniProtKB-SubCell"/>
</dbReference>
<evidence type="ECO:0000313" key="11">
    <source>
        <dbReference type="Proteomes" id="UP000193355"/>
    </source>
</evidence>
<accession>A0A1X7JMV6</accession>
<dbReference type="InterPro" id="IPR006665">
    <property type="entry name" value="OmpA-like"/>
</dbReference>
<evidence type="ECO:0000256" key="5">
    <source>
        <dbReference type="ARBA" id="ARBA00022989"/>
    </source>
</evidence>
<keyword evidence="5 8" id="KW-1133">Transmembrane helix</keyword>
<dbReference type="Gene3D" id="3.30.1330.60">
    <property type="entry name" value="OmpA-like domain"/>
    <property type="match status" value="1"/>
</dbReference>
<name>A0A1X7JMV6_9BACT</name>
<dbReference type="AlphaFoldDB" id="A0A1X7JMV6"/>
<dbReference type="PANTHER" id="PTHR30329">
    <property type="entry name" value="STATOR ELEMENT OF FLAGELLAR MOTOR COMPLEX"/>
    <property type="match status" value="1"/>
</dbReference>
<dbReference type="CDD" id="cd07185">
    <property type="entry name" value="OmpA_C-like"/>
    <property type="match status" value="1"/>
</dbReference>
<evidence type="ECO:0000256" key="1">
    <source>
        <dbReference type="ARBA" id="ARBA00004162"/>
    </source>
</evidence>
<dbReference type="InterPro" id="IPR025713">
    <property type="entry name" value="MotB-like_N_dom"/>
</dbReference>
<evidence type="ECO:0000256" key="6">
    <source>
        <dbReference type="ARBA" id="ARBA00023136"/>
    </source>
</evidence>
<dbReference type="SUPFAM" id="SSF103088">
    <property type="entry name" value="OmpA-like"/>
    <property type="match status" value="1"/>
</dbReference>
<comment type="similarity">
    <text evidence="2">Belongs to the MotB family.</text>
</comment>
<protein>
    <submittedName>
        <fullName evidence="10">Chemotaxis protein MotB</fullName>
    </submittedName>
</protein>
<dbReference type="STRING" id="561720.SAMN06275492_1147"/>
<keyword evidence="3" id="KW-1003">Cell membrane</keyword>
<keyword evidence="11" id="KW-1185">Reference proteome</keyword>
<dbReference type="Proteomes" id="UP000193355">
    <property type="component" value="Unassembled WGS sequence"/>
</dbReference>
<evidence type="ECO:0000256" key="3">
    <source>
        <dbReference type="ARBA" id="ARBA00022475"/>
    </source>
</evidence>
<reference evidence="11" key="1">
    <citation type="submission" date="2017-04" db="EMBL/GenBank/DDBJ databases">
        <authorList>
            <person name="Varghese N."/>
            <person name="Submissions S."/>
        </authorList>
    </citation>
    <scope>NUCLEOTIDE SEQUENCE [LARGE SCALE GENOMIC DNA]</scope>
    <source>
        <strain evidence="11">USBA 82</strain>
    </source>
</reference>
<keyword evidence="6 7" id="KW-0472">Membrane</keyword>
<gene>
    <name evidence="10" type="ORF">SAMN06275492_1147</name>
</gene>
<dbReference type="EMBL" id="FXBB01000014">
    <property type="protein sequence ID" value="SMG29566.1"/>
    <property type="molecule type" value="Genomic_DNA"/>
</dbReference>
<evidence type="ECO:0000256" key="8">
    <source>
        <dbReference type="SAM" id="Phobius"/>
    </source>
</evidence>
<dbReference type="RefSeq" id="WP_085544558.1">
    <property type="nucleotide sequence ID" value="NZ_FXBB01000014.1"/>
</dbReference>
<evidence type="ECO:0000313" key="10">
    <source>
        <dbReference type="EMBL" id="SMG29566.1"/>
    </source>
</evidence>
<dbReference type="InterPro" id="IPR036737">
    <property type="entry name" value="OmpA-like_sf"/>
</dbReference>
<keyword evidence="4 8" id="KW-0812">Transmembrane</keyword>
<dbReference type="PROSITE" id="PS51123">
    <property type="entry name" value="OMPA_2"/>
    <property type="match status" value="1"/>
</dbReference>
<comment type="subcellular location">
    <subcellularLocation>
        <location evidence="1">Cell membrane</location>
        <topology evidence="1">Single-pass membrane protein</topology>
    </subcellularLocation>
</comment>
<evidence type="ECO:0000259" key="9">
    <source>
        <dbReference type="PROSITE" id="PS51123"/>
    </source>
</evidence>
<feature type="transmembrane region" description="Helical" evidence="8">
    <location>
        <begin position="20"/>
        <end position="40"/>
    </location>
</feature>
<organism evidence="10 11">
    <name type="scientific">Dethiosulfovibrio salsuginis</name>
    <dbReference type="NCBI Taxonomy" id="561720"/>
    <lineage>
        <taxon>Bacteria</taxon>
        <taxon>Thermotogati</taxon>
        <taxon>Synergistota</taxon>
        <taxon>Synergistia</taxon>
        <taxon>Synergistales</taxon>
        <taxon>Dethiosulfovibrionaceae</taxon>
        <taxon>Dethiosulfovibrio</taxon>
    </lineage>
</organism>
<evidence type="ECO:0000256" key="2">
    <source>
        <dbReference type="ARBA" id="ARBA00008914"/>
    </source>
</evidence>
<evidence type="ECO:0000256" key="4">
    <source>
        <dbReference type="ARBA" id="ARBA00022692"/>
    </source>
</evidence>
<dbReference type="OrthoDB" id="9815217at2"/>